<evidence type="ECO:0000256" key="3">
    <source>
        <dbReference type="PROSITE-ProRule" id="PRU00168"/>
    </source>
</evidence>
<dbReference type="Gene3D" id="1.10.840.10">
    <property type="entry name" value="Ras guanine-nucleotide exchange factors catalytic domain"/>
    <property type="match status" value="1"/>
</dbReference>
<evidence type="ECO:0000256" key="1">
    <source>
        <dbReference type="ARBA" id="ARBA00022443"/>
    </source>
</evidence>
<organism evidence="9 10">
    <name type="scientific">Lachancea dasiensis</name>
    <dbReference type="NCBI Taxonomy" id="1072105"/>
    <lineage>
        <taxon>Eukaryota</taxon>
        <taxon>Fungi</taxon>
        <taxon>Dikarya</taxon>
        <taxon>Ascomycota</taxon>
        <taxon>Saccharomycotina</taxon>
        <taxon>Saccharomycetes</taxon>
        <taxon>Saccharomycetales</taxon>
        <taxon>Saccharomycetaceae</taxon>
        <taxon>Lachancea</taxon>
    </lineage>
</organism>
<protein>
    <submittedName>
        <fullName evidence="9">LADA_0H03466g1_1</fullName>
    </submittedName>
</protein>
<feature type="region of interest" description="Disordered" evidence="5">
    <location>
        <begin position="65"/>
        <end position="99"/>
    </location>
</feature>
<dbReference type="SMART" id="SM00326">
    <property type="entry name" value="SH3"/>
    <property type="match status" value="1"/>
</dbReference>
<dbReference type="EMBL" id="LT598461">
    <property type="protein sequence ID" value="SCU96920.1"/>
    <property type="molecule type" value="Genomic_DNA"/>
</dbReference>
<keyword evidence="2 3" id="KW-0344">Guanine-nucleotide releasing factor</keyword>
<dbReference type="PANTHER" id="PTHR23113:SF354">
    <property type="entry name" value="BUD SITE SELECTION PROTEIN 5"/>
    <property type="match status" value="1"/>
</dbReference>
<dbReference type="PROSITE" id="PS50002">
    <property type="entry name" value="SH3"/>
    <property type="match status" value="1"/>
</dbReference>
<dbReference type="InterPro" id="IPR000651">
    <property type="entry name" value="Ras-like_Gua-exchang_fac_N"/>
</dbReference>
<dbReference type="Pfam" id="PF00617">
    <property type="entry name" value="RasGEF"/>
    <property type="match status" value="1"/>
</dbReference>
<name>A0A1G4K078_9SACH</name>
<evidence type="ECO:0000259" key="8">
    <source>
        <dbReference type="PROSITE" id="PS50212"/>
    </source>
</evidence>
<dbReference type="GO" id="GO:0005085">
    <property type="term" value="F:guanyl-nucleotide exchange factor activity"/>
    <property type="evidence" value="ECO:0007669"/>
    <property type="project" value="UniProtKB-KW"/>
</dbReference>
<dbReference type="CDD" id="cd06224">
    <property type="entry name" value="REM"/>
    <property type="match status" value="1"/>
</dbReference>
<dbReference type="STRING" id="1266660.A0A1G4K078"/>
<gene>
    <name evidence="9" type="ORF">LADA_0H03466G</name>
</gene>
<proteinExistence type="predicted"/>
<dbReference type="OrthoDB" id="546434at2759"/>
<evidence type="ECO:0000256" key="4">
    <source>
        <dbReference type="PROSITE-ProRule" id="PRU00192"/>
    </source>
</evidence>
<evidence type="ECO:0000256" key="5">
    <source>
        <dbReference type="SAM" id="MobiDB-lite"/>
    </source>
</evidence>
<evidence type="ECO:0000259" key="6">
    <source>
        <dbReference type="PROSITE" id="PS50002"/>
    </source>
</evidence>
<dbReference type="SUPFAM" id="SSF50044">
    <property type="entry name" value="SH3-domain"/>
    <property type="match status" value="1"/>
</dbReference>
<keyword evidence="10" id="KW-1185">Reference proteome</keyword>
<keyword evidence="1 4" id="KW-0728">SH3 domain</keyword>
<dbReference type="Gene3D" id="1.20.870.10">
    <property type="entry name" value="Son of sevenless (SoS) protein Chain: S domain 1"/>
    <property type="match status" value="1"/>
</dbReference>
<dbReference type="InterPro" id="IPR008937">
    <property type="entry name" value="Ras-like_GEF"/>
</dbReference>
<feature type="domain" description="SH3" evidence="6">
    <location>
        <begin position="310"/>
        <end position="378"/>
    </location>
</feature>
<sequence length="1437" mass="162459">MTYITPPLFANRKSGSLLMDEVTQPLNYSDNRDRNTDAMNRNFDIGPPREGNNYKHSELKKTLLDPGAKVGGPSSQSLVNSASDSSFRTAHSQNSNLNESKMDAVDANRRFSTESHYSDVDQTPIVAPNAAFDISTPRLAVEGFSRDVEPGSPDSFTFVDPSLSNTRTEHKSDLDTLSFSTTAGGLDRGLNTAYRSENPDIKGASPAKISPSKIALSARQSPRKLARSSIYEAHSKEPIDLPNGDDSPSPSLRPQQPNLFDNDFNGDDTTMSHDDTYMRELTQINKNETKVERKHTFKRSSELDLDESNLAYLFIIALHSFNSQTLKNEDDVNICLSFEKNDVAFVHTVDESGWGEVTLLRGQKRGWVPFNYFSDMVKACVDSKSPRTGAIAEESQTRTPLTKLLSSSARFLLHPRDFELPNRNSRSFSFKDINGIRDGVKFLLEATGCVSRSNELVKNKANLKKARKLLLADWYNLMIKADSYKYTTDESKVSTLVDLTFQVLRRGLSFYDTWHLENEAFENERKQGLAQPLSKKHPNLNENTVYDIEDQSLRPVTSHTLGCQNLASPPFAVQRLNEVHDLIFSYIGVILGRLDLLEHNAAGCEVLESIVHQIIVLLRELLYISKCCSSVIQDNLSHTQKYEVPLERSLDPLLALVSELVSCIKLFVTQSMSEAIADTGVLPGGAFIKDEEYFYTDEGKHLMTIISKMTGLISVSVRGCHHYLKVIGNFQLGKERAYPDFQSFRISPEQFIRRCSIGLVKKIPNKRQEGNGPHHSVTQERDRHPYAKKLYRYSMVRAGRDGYSLTASGTQLLQDIVPDSVSFLNDTSFEKFKLDDGEAYMTSGKEVVLDKERVQEELVYDVDNKLVGASNRAFVYLITNELDPPNEFILSTYLLNFRSFSNALELISELITRFDITDKSLALEKDVGNGQYSSRSSRLKNRRRLVCKVFQTWLQSYWDYQSDFTNLATLVNFFNEGISIHLPIEARTLIEVASELTLKLTSLEYTERVNSAQTSPRDINIPSRSSIISLESLASSKRSTMISVNDDIMDEYELTKLPSASTSSISLPLPLLNIGTSSLLSRRQLNDMERIINGYYSKLYPSRVDKTMGSESSLNRMLARWSALIKNLSTQVPPPNLIHNDLNLVDLNPLEVAKQLSLIESALFLAVKPGELLIRHNSSKSNASESSSAIEAIIDFSNLLSNYVIESLVSPKLSYKLRLSRLKAWLNIALSALYFRNYNSLATIMTSLQSSAISRLSFLWEEISDKYAELFHYLSKIVHPNKNYKIYRTKLHKLATGFSPPDNICVKSQVPSIPYFALFLQDLTLIQEGLHDFRDPTSFRPNKIVNIDKYTRITKVLSLVQFFQVPFDVDEKPNFLGSKRDSFFNLSNNARIDTTRIQPVALLQEFILYEFWRNHLLYLNDNDRGYNLSLALVPRSQ</sequence>
<evidence type="ECO:0000256" key="2">
    <source>
        <dbReference type="ARBA" id="ARBA00022658"/>
    </source>
</evidence>
<evidence type="ECO:0000259" key="7">
    <source>
        <dbReference type="PROSITE" id="PS50009"/>
    </source>
</evidence>
<evidence type="ECO:0000313" key="10">
    <source>
        <dbReference type="Proteomes" id="UP000190274"/>
    </source>
</evidence>
<dbReference type="InterPro" id="IPR001895">
    <property type="entry name" value="RASGEF_cat_dom"/>
</dbReference>
<dbReference type="Gene3D" id="2.30.30.40">
    <property type="entry name" value="SH3 Domains"/>
    <property type="match status" value="1"/>
</dbReference>
<feature type="region of interest" description="Disordered" evidence="5">
    <location>
        <begin position="27"/>
        <end position="53"/>
    </location>
</feature>
<dbReference type="Pfam" id="PF00618">
    <property type="entry name" value="RasGEF_N"/>
    <property type="match status" value="1"/>
</dbReference>
<dbReference type="PROSITE" id="PS50009">
    <property type="entry name" value="RASGEF_CAT"/>
    <property type="match status" value="1"/>
</dbReference>
<reference evidence="9 10" key="1">
    <citation type="submission" date="2016-03" db="EMBL/GenBank/DDBJ databases">
        <authorList>
            <person name="Devillers H."/>
        </authorList>
    </citation>
    <scope>NUCLEOTIDE SEQUENCE [LARGE SCALE GENOMIC DNA]</scope>
    <source>
        <strain evidence="9">CBS 10888</strain>
    </source>
</reference>
<dbReference type="InterPro" id="IPR023578">
    <property type="entry name" value="Ras_GEF_dom_sf"/>
</dbReference>
<dbReference type="Proteomes" id="UP000190274">
    <property type="component" value="Chromosome H"/>
</dbReference>
<dbReference type="PROSITE" id="PS50212">
    <property type="entry name" value="RASGEF_NTER"/>
    <property type="match status" value="1"/>
</dbReference>
<dbReference type="GO" id="GO:0005886">
    <property type="term" value="C:plasma membrane"/>
    <property type="evidence" value="ECO:0007669"/>
    <property type="project" value="TreeGrafter"/>
</dbReference>
<dbReference type="GO" id="GO:0007265">
    <property type="term" value="P:Ras protein signal transduction"/>
    <property type="evidence" value="ECO:0007669"/>
    <property type="project" value="TreeGrafter"/>
</dbReference>
<feature type="compositionally biased region" description="Polar residues" evidence="5">
    <location>
        <begin position="246"/>
        <end position="259"/>
    </location>
</feature>
<evidence type="ECO:0000313" key="9">
    <source>
        <dbReference type="EMBL" id="SCU96920.1"/>
    </source>
</evidence>
<feature type="domain" description="N-terminal Ras-GEF" evidence="8">
    <location>
        <begin position="862"/>
        <end position="1004"/>
    </location>
</feature>
<dbReference type="InterPro" id="IPR036028">
    <property type="entry name" value="SH3-like_dom_sf"/>
</dbReference>
<feature type="domain" description="Ras-GEF" evidence="7">
    <location>
        <begin position="1148"/>
        <end position="1400"/>
    </location>
</feature>
<accession>A0A1G4K078</accession>
<dbReference type="InterPro" id="IPR036964">
    <property type="entry name" value="RASGEF_cat_dom_sf"/>
</dbReference>
<feature type="compositionally biased region" description="Polar residues" evidence="5">
    <location>
        <begin position="73"/>
        <end position="99"/>
    </location>
</feature>
<dbReference type="InterPro" id="IPR001452">
    <property type="entry name" value="SH3_domain"/>
</dbReference>
<dbReference type="PANTHER" id="PTHR23113">
    <property type="entry name" value="GUANINE NUCLEOTIDE EXCHANGE FACTOR"/>
    <property type="match status" value="1"/>
</dbReference>
<dbReference type="SUPFAM" id="SSF48366">
    <property type="entry name" value="Ras GEF"/>
    <property type="match status" value="1"/>
</dbReference>
<feature type="region of interest" description="Disordered" evidence="5">
    <location>
        <begin position="152"/>
        <end position="272"/>
    </location>
</feature>
<dbReference type="SMART" id="SM00147">
    <property type="entry name" value="RasGEF"/>
    <property type="match status" value="1"/>
</dbReference>